<accession>A0A9Q1HE97</accession>
<reference evidence="2" key="1">
    <citation type="submission" date="2021-10" db="EMBL/GenBank/DDBJ databases">
        <title>Tropical sea cucumber genome reveals ecological adaptation and Cuvierian tubules defense mechanism.</title>
        <authorList>
            <person name="Chen T."/>
        </authorList>
    </citation>
    <scope>NUCLEOTIDE SEQUENCE</scope>
    <source>
        <strain evidence="2">Nanhai2018</strain>
        <tissue evidence="2">Muscle</tissue>
    </source>
</reference>
<comment type="caution">
    <text evidence="2">The sequence shown here is derived from an EMBL/GenBank/DDBJ whole genome shotgun (WGS) entry which is preliminary data.</text>
</comment>
<keyword evidence="1" id="KW-1133">Transmembrane helix</keyword>
<keyword evidence="1" id="KW-0472">Membrane</keyword>
<gene>
    <name evidence="2" type="ORF">HOLleu_09636</name>
</gene>
<dbReference type="Proteomes" id="UP001152320">
    <property type="component" value="Chromosome 4"/>
</dbReference>
<keyword evidence="3" id="KW-1185">Reference proteome</keyword>
<name>A0A9Q1HE97_HOLLE</name>
<evidence type="ECO:0000313" key="3">
    <source>
        <dbReference type="Proteomes" id="UP001152320"/>
    </source>
</evidence>
<keyword evidence="1" id="KW-0812">Transmembrane</keyword>
<dbReference type="AlphaFoldDB" id="A0A9Q1HE97"/>
<proteinExistence type="predicted"/>
<feature type="transmembrane region" description="Helical" evidence="1">
    <location>
        <begin position="6"/>
        <end position="23"/>
    </location>
</feature>
<protein>
    <submittedName>
        <fullName evidence="2">Uncharacterized protein</fullName>
    </submittedName>
</protein>
<evidence type="ECO:0000256" key="1">
    <source>
        <dbReference type="SAM" id="Phobius"/>
    </source>
</evidence>
<evidence type="ECO:0000313" key="2">
    <source>
        <dbReference type="EMBL" id="KAJ8042780.1"/>
    </source>
</evidence>
<organism evidence="2 3">
    <name type="scientific">Holothuria leucospilota</name>
    <name type="common">Black long sea cucumber</name>
    <name type="synonym">Mertensiothuria leucospilota</name>
    <dbReference type="NCBI Taxonomy" id="206669"/>
    <lineage>
        <taxon>Eukaryota</taxon>
        <taxon>Metazoa</taxon>
        <taxon>Echinodermata</taxon>
        <taxon>Eleutherozoa</taxon>
        <taxon>Echinozoa</taxon>
        <taxon>Holothuroidea</taxon>
        <taxon>Aspidochirotacea</taxon>
        <taxon>Aspidochirotida</taxon>
        <taxon>Holothuriidae</taxon>
        <taxon>Holothuria</taxon>
    </lineage>
</organism>
<sequence length="55" mass="6275">MKLCLKVSVILSILVFDVVKLMMLPSSTEGKMKSMTRYTLTLILELTTMFQYGVQ</sequence>
<dbReference type="EMBL" id="JAIZAY010000004">
    <property type="protein sequence ID" value="KAJ8042780.1"/>
    <property type="molecule type" value="Genomic_DNA"/>
</dbReference>